<dbReference type="OrthoDB" id="356681at2"/>
<proteinExistence type="predicted"/>
<keyword evidence="3" id="KW-1185">Reference proteome</keyword>
<dbReference type="GO" id="GO:0016787">
    <property type="term" value="F:hydrolase activity"/>
    <property type="evidence" value="ECO:0007669"/>
    <property type="project" value="InterPro"/>
</dbReference>
<organism evidence="2 3">
    <name type="scientific">Aurantimonas manganoxydans (strain ATCC BAA-1229 / DSM 21871 / SI85-9A1)</name>
    <dbReference type="NCBI Taxonomy" id="287752"/>
    <lineage>
        <taxon>Bacteria</taxon>
        <taxon>Pseudomonadati</taxon>
        <taxon>Pseudomonadota</taxon>
        <taxon>Alphaproteobacteria</taxon>
        <taxon>Hyphomicrobiales</taxon>
        <taxon>Aurantimonadaceae</taxon>
        <taxon>Aurantimonas</taxon>
    </lineage>
</organism>
<dbReference type="InterPro" id="IPR029052">
    <property type="entry name" value="Metallo-depent_PP-like"/>
</dbReference>
<evidence type="ECO:0000313" key="2">
    <source>
        <dbReference type="EMBL" id="EAS50000.1"/>
    </source>
</evidence>
<dbReference type="InterPro" id="IPR004843">
    <property type="entry name" value="Calcineurin-like_PHP"/>
</dbReference>
<dbReference type="PANTHER" id="PTHR37844">
    <property type="entry name" value="SER/THR PROTEIN PHOSPHATASE SUPERFAMILY (AFU_ORTHOLOGUE AFUA_1G14840)"/>
    <property type="match status" value="1"/>
</dbReference>
<evidence type="ECO:0000313" key="3">
    <source>
        <dbReference type="Proteomes" id="UP000000321"/>
    </source>
</evidence>
<feature type="domain" description="Calcineurin-like phosphoesterase" evidence="1">
    <location>
        <begin position="1"/>
        <end position="228"/>
    </location>
</feature>
<dbReference type="AlphaFoldDB" id="Q1YIW7"/>
<accession>Q1YIW7</accession>
<dbReference type="BioCyc" id="AURANTIMONAS:SI859A1_01353-MONOMER"/>
<gene>
    <name evidence="2" type="ORF">SI859A1_01353</name>
</gene>
<dbReference type="EMBL" id="AAPJ01000003">
    <property type="protein sequence ID" value="EAS50000.1"/>
    <property type="molecule type" value="Genomic_DNA"/>
</dbReference>
<dbReference type="HOGENOM" id="CLU_060372_3_0_5"/>
<dbReference type="RefSeq" id="WP_009209211.1">
    <property type="nucleotide sequence ID" value="NZ_BBWP01000041.1"/>
</dbReference>
<dbReference type="Gene3D" id="3.60.21.10">
    <property type="match status" value="2"/>
</dbReference>
<evidence type="ECO:0000259" key="1">
    <source>
        <dbReference type="Pfam" id="PF00149"/>
    </source>
</evidence>
<reference evidence="2 3" key="1">
    <citation type="journal article" date="2008" name="Appl. Environ. Microbiol.">
        <title>Genomic insights into Mn(II) oxidation by the marine alphaproteobacterium Aurantimonas sp. strain SI85-9A1.</title>
        <authorList>
            <person name="Dick G.J."/>
            <person name="Podell S."/>
            <person name="Johnson H.A."/>
            <person name="Rivera-Espinoza Y."/>
            <person name="Bernier-Latmani R."/>
            <person name="McCarthy J.K."/>
            <person name="Torpey J.W."/>
            <person name="Clement B.G."/>
            <person name="Gaasterland T."/>
            <person name="Tebo B.M."/>
        </authorList>
    </citation>
    <scope>NUCLEOTIDE SEQUENCE [LARGE SCALE GENOMIC DNA]</scope>
    <source>
        <strain evidence="2 3">SI85-9A1</strain>
    </source>
</reference>
<name>Q1YIW7_AURMS</name>
<dbReference type="Proteomes" id="UP000000321">
    <property type="component" value="Unassembled WGS sequence"/>
</dbReference>
<protein>
    <submittedName>
        <fullName evidence="2">Metallophosphoesterase</fullName>
    </submittedName>
</protein>
<dbReference type="SUPFAM" id="SSF56300">
    <property type="entry name" value="Metallo-dependent phosphatases"/>
    <property type="match status" value="1"/>
</dbReference>
<dbReference type="Pfam" id="PF00149">
    <property type="entry name" value="Metallophos"/>
    <property type="match status" value="1"/>
</dbReference>
<dbReference type="PANTHER" id="PTHR37844:SF2">
    <property type="entry name" value="SER_THR PROTEIN PHOSPHATASE SUPERFAMILY (AFU_ORTHOLOGUE AFUA_1G14840)"/>
    <property type="match status" value="1"/>
</dbReference>
<sequence>MRIWILSDLHIGADGMELEIPEADVCVCAGDVTDPVLGSMRWLSQCIGYHMPVIFVAGNHEFYGDSVAHGRAMAHAHPVDGVHLLDDSSVVLDGVRFVGATLWTDYALYAAGKVDREADLEIGHSMDIAERLLADHYAVRVGDGGGLVRRWTPNDARAMHQRSRTYIEEALATLFEGPTVVVTHHAPHPRSVSPEYHESLLNPAFVSDLTPVIETGRPDLWVHGHVHSSHDYRVSDTRVVCNPGGYSHERSDWDPGLVVELDRRSGGGSR</sequence>
<comment type="caution">
    <text evidence="2">The sequence shown here is derived from an EMBL/GenBank/DDBJ whole genome shotgun (WGS) entry which is preliminary data.</text>
</comment>